<dbReference type="InterPro" id="IPR047216">
    <property type="entry name" value="Endonuclease_DUF559_bact"/>
</dbReference>
<dbReference type="Pfam" id="PF04480">
    <property type="entry name" value="DUF559"/>
    <property type="match status" value="1"/>
</dbReference>
<dbReference type="Gene3D" id="3.40.960.10">
    <property type="entry name" value="VSR Endonuclease"/>
    <property type="match status" value="1"/>
</dbReference>
<reference evidence="2 3" key="1">
    <citation type="journal article" date="2010" name="J. Bacteriol.">
        <title>Genome sequence of the dioxin-mineralizing bacterium Sphingomonas wittichii RW1.</title>
        <authorList>
            <person name="Miller T.R."/>
            <person name="Delcher A.L."/>
            <person name="Salzberg S.L."/>
            <person name="Saunders E."/>
            <person name="Detter J.C."/>
            <person name="Halden R.U."/>
        </authorList>
    </citation>
    <scope>NUCLEOTIDE SEQUENCE [LARGE SCALE GENOMIC DNA]</scope>
    <source>
        <strain evidence="3">DSM 6014 / CCUG 31198 / JCM 15750 / NBRC 105917 / EY 4224 / RW1</strain>
    </source>
</reference>
<dbReference type="PANTHER" id="PTHR38590">
    <property type="entry name" value="BLL0828 PROTEIN"/>
    <property type="match status" value="1"/>
</dbReference>
<proteinExistence type="predicted"/>
<dbReference type="CDD" id="cd01038">
    <property type="entry name" value="Endonuclease_DUF559"/>
    <property type="match status" value="1"/>
</dbReference>
<evidence type="ECO:0000313" key="3">
    <source>
        <dbReference type="Proteomes" id="UP000001989"/>
    </source>
</evidence>
<accession>A0A9J9LDC1</accession>
<keyword evidence="3" id="KW-1185">Reference proteome</keyword>
<dbReference type="KEGG" id="swi:Swit_0433"/>
<dbReference type="Proteomes" id="UP000001989">
    <property type="component" value="Chromosome"/>
</dbReference>
<evidence type="ECO:0000313" key="2">
    <source>
        <dbReference type="EMBL" id="ABQ66801.1"/>
    </source>
</evidence>
<gene>
    <name evidence="2" type="ordered locus">Swit_0433</name>
</gene>
<dbReference type="AlphaFoldDB" id="A0A9J9LDC1"/>
<dbReference type="InterPro" id="IPR007569">
    <property type="entry name" value="DUF559"/>
</dbReference>
<dbReference type="EMBL" id="CP000699">
    <property type="protein sequence ID" value="ABQ66801.1"/>
    <property type="molecule type" value="Genomic_DNA"/>
</dbReference>
<sequence>MGSPAFKPRPTRLARRLRNNATNTERKLWHHLRGSRLNGFKFSRQMPVAGFICDFLCRSAHLVIELDGGQHGWQAAEDEARTRRIEAEGYRVLRFWNNDVNERLEGVLARIAEALAEGAEAHPQPLPHAGGE</sequence>
<dbReference type="OrthoDB" id="9798754at2"/>
<evidence type="ECO:0000259" key="1">
    <source>
        <dbReference type="Pfam" id="PF04480"/>
    </source>
</evidence>
<dbReference type="PANTHER" id="PTHR38590:SF1">
    <property type="entry name" value="BLL0828 PROTEIN"/>
    <property type="match status" value="1"/>
</dbReference>
<dbReference type="InterPro" id="IPR011335">
    <property type="entry name" value="Restrct_endonuc-II-like"/>
</dbReference>
<protein>
    <recommendedName>
        <fullName evidence="1">DUF559 domain-containing protein</fullName>
    </recommendedName>
</protein>
<dbReference type="SUPFAM" id="SSF52980">
    <property type="entry name" value="Restriction endonuclease-like"/>
    <property type="match status" value="1"/>
</dbReference>
<feature type="domain" description="DUF559" evidence="1">
    <location>
        <begin position="11"/>
        <end position="115"/>
    </location>
</feature>
<organism evidence="2 3">
    <name type="scientific">Rhizorhabdus wittichii (strain DSM 6014 / CCUG 31198 / JCM 15750 / NBRC 105917 / EY 4224 / RW1)</name>
    <name type="common">Sphingomonas wittichii</name>
    <dbReference type="NCBI Taxonomy" id="392499"/>
    <lineage>
        <taxon>Bacteria</taxon>
        <taxon>Pseudomonadati</taxon>
        <taxon>Pseudomonadota</taxon>
        <taxon>Alphaproteobacteria</taxon>
        <taxon>Sphingomonadales</taxon>
        <taxon>Sphingomonadaceae</taxon>
        <taxon>Rhizorhabdus</taxon>
    </lineage>
</organism>
<name>A0A9J9LDC1_RHIWR</name>